<dbReference type="PANTHER" id="PTHR46825:SF9">
    <property type="entry name" value="BETA-LACTAMASE-RELATED DOMAIN-CONTAINING PROTEIN"/>
    <property type="match status" value="1"/>
</dbReference>
<sequence>MSLRFPKLNRRGRRGPQRRTTAIGFLCVLCVLCGSNVLHAQPLSQDPTQVRRPETAAATAPVVPNGGTRGVRDRGELEAFLDGVMQANLRDKHVAGATVAVVKDGALFFAKGYGWSDVAHRTPVSADRSLFRIGSVSKLFTWTAVMQLVEQGKLDLDADVNRYLDFKIPATYPQPITLRHIMTHTPGFEENGRDLISEDSVHIMPMREWLTTRMPARVRPPGTYSSYSNYATALAGYIVQRVSGLSFDDYVEQRILVPLGMTQTSTRQPLPARLKADVSRGYTWGGGAYRAHPFEIIGGAAPAGAVSSSATDMAKFMLAHLEGGAPGGPRILAESTMARMHARAFTHDPRLNGFALGFYEKSSHGLRIIGHGGDTRWFHSDLALVPSERLGVFVSYNTSTGGELSFGPFMNEFLDHYYPTPAPPVTPASDAAAQARRVVGEYTFNRRAYTTFQKAMGLAGDVTVAPADSGRLLLHSALGDTRLVPVGPLLYRDELGGDLVSFKAPGAGGRATYGFLGFAPMMVLERVPWYASVKLHWVVLGLGVFVFVCTVLAAVARAFRRRFGTPRVEDALPGRWLVVTPALLYVVFIVTLVAVLGSSGGLLEGPLTGLRVALALPVVALLLTLGGAAAAVTHWRRGVGTRAARLRYGATVALALLFAWSLNTWNLLGWRI</sequence>
<evidence type="ECO:0000313" key="6">
    <source>
        <dbReference type="Proteomes" id="UP000019151"/>
    </source>
</evidence>
<evidence type="ECO:0000313" key="5">
    <source>
        <dbReference type="EMBL" id="AHG93623.1"/>
    </source>
</evidence>
<feature type="compositionally biased region" description="Low complexity" evidence="1">
    <location>
        <begin position="55"/>
        <end position="64"/>
    </location>
</feature>
<dbReference type="EMBL" id="CP007130">
    <property type="protein sequence ID" value="AHG93623.1"/>
    <property type="molecule type" value="Genomic_DNA"/>
</dbReference>
<feature type="chain" id="PRO_5004795445" evidence="3">
    <location>
        <begin position="41"/>
        <end position="672"/>
    </location>
</feature>
<evidence type="ECO:0000259" key="4">
    <source>
        <dbReference type="Pfam" id="PF00144"/>
    </source>
</evidence>
<proteinExistence type="predicted"/>
<keyword evidence="5" id="KW-0614">Plasmid</keyword>
<geneLocation type="plasmid" evidence="5 6">
    <name>2</name>
</geneLocation>
<feature type="transmembrane region" description="Helical" evidence="2">
    <location>
        <begin position="644"/>
        <end position="662"/>
    </location>
</feature>
<dbReference type="HOGENOM" id="CLU_022757_1_0_0"/>
<dbReference type="InterPro" id="IPR050491">
    <property type="entry name" value="AmpC-like"/>
</dbReference>
<dbReference type="Gene3D" id="3.40.710.10">
    <property type="entry name" value="DD-peptidase/beta-lactamase superfamily"/>
    <property type="match status" value="1"/>
</dbReference>
<protein>
    <submittedName>
        <fullName evidence="5">Beta-lactamase</fullName>
    </submittedName>
</protein>
<dbReference type="PANTHER" id="PTHR46825">
    <property type="entry name" value="D-ALANYL-D-ALANINE-CARBOXYPEPTIDASE/ENDOPEPTIDASE AMPH"/>
    <property type="match status" value="1"/>
</dbReference>
<gene>
    <name evidence="5" type="ORF">J421_6088</name>
</gene>
<dbReference type="Pfam" id="PF00144">
    <property type="entry name" value="Beta-lactamase"/>
    <property type="match status" value="1"/>
</dbReference>
<evidence type="ECO:0000256" key="3">
    <source>
        <dbReference type="SAM" id="SignalP"/>
    </source>
</evidence>
<dbReference type="InParanoid" id="W0RVL4"/>
<feature type="transmembrane region" description="Helical" evidence="2">
    <location>
        <begin position="609"/>
        <end position="632"/>
    </location>
</feature>
<evidence type="ECO:0000256" key="2">
    <source>
        <dbReference type="SAM" id="Phobius"/>
    </source>
</evidence>
<dbReference type="AlphaFoldDB" id="W0RVL4"/>
<dbReference type="SUPFAM" id="SSF56601">
    <property type="entry name" value="beta-lactamase/transpeptidase-like"/>
    <property type="match status" value="1"/>
</dbReference>
<feature type="transmembrane region" description="Helical" evidence="2">
    <location>
        <begin position="535"/>
        <end position="555"/>
    </location>
</feature>
<keyword evidence="6" id="KW-1185">Reference proteome</keyword>
<dbReference type="InterPro" id="IPR001466">
    <property type="entry name" value="Beta-lactam-related"/>
</dbReference>
<keyword evidence="2" id="KW-0812">Transmembrane</keyword>
<name>W0RVL4_9BACT</name>
<evidence type="ECO:0000256" key="1">
    <source>
        <dbReference type="SAM" id="MobiDB-lite"/>
    </source>
</evidence>
<dbReference type="KEGG" id="gba:J421_6088"/>
<keyword evidence="2" id="KW-1133">Transmembrane helix</keyword>
<reference evidence="5 6" key="1">
    <citation type="journal article" date="2014" name="Genome Announc.">
        <title>Genome Sequence and Methylome of Soil Bacterium Gemmatirosa kalamazoonensis KBS708T, a Member of the Rarely Cultivated Gemmatimonadetes Phylum.</title>
        <authorList>
            <person name="Debruyn J.M."/>
            <person name="Radosevich M."/>
            <person name="Wommack K.E."/>
            <person name="Polson S.W."/>
            <person name="Hauser L.J."/>
            <person name="Fawaz M.N."/>
            <person name="Korlach J."/>
            <person name="Tsai Y.C."/>
        </authorList>
    </citation>
    <scope>NUCLEOTIDE SEQUENCE [LARGE SCALE GENOMIC DNA]</scope>
    <source>
        <strain evidence="5 6">KBS708</strain>
        <plasmid evidence="6">Plasmid 2</plasmid>
    </source>
</reference>
<feature type="signal peptide" evidence="3">
    <location>
        <begin position="1"/>
        <end position="40"/>
    </location>
</feature>
<organism evidence="5 6">
    <name type="scientific">Gemmatirosa kalamazoonensis</name>
    <dbReference type="NCBI Taxonomy" id="861299"/>
    <lineage>
        <taxon>Bacteria</taxon>
        <taxon>Pseudomonadati</taxon>
        <taxon>Gemmatimonadota</taxon>
        <taxon>Gemmatimonadia</taxon>
        <taxon>Gemmatimonadales</taxon>
        <taxon>Gemmatimonadaceae</taxon>
        <taxon>Gemmatirosa</taxon>
    </lineage>
</organism>
<keyword evidence="3" id="KW-0732">Signal</keyword>
<feature type="transmembrane region" description="Helical" evidence="2">
    <location>
        <begin position="576"/>
        <end position="597"/>
    </location>
</feature>
<feature type="region of interest" description="Disordered" evidence="1">
    <location>
        <begin position="44"/>
        <end position="71"/>
    </location>
</feature>
<dbReference type="InterPro" id="IPR012338">
    <property type="entry name" value="Beta-lactam/transpept-like"/>
</dbReference>
<dbReference type="Proteomes" id="UP000019151">
    <property type="component" value="Plasmid 2"/>
</dbReference>
<keyword evidence="2" id="KW-0472">Membrane</keyword>
<accession>W0RVL4</accession>
<dbReference type="eggNOG" id="COG1680">
    <property type="taxonomic scope" value="Bacteria"/>
</dbReference>
<dbReference type="PATRIC" id="fig|861299.3.peg.6143"/>
<feature type="domain" description="Beta-lactamase-related" evidence="4">
    <location>
        <begin position="82"/>
        <end position="401"/>
    </location>
</feature>